<dbReference type="EMBL" id="AGNL01024297">
    <property type="protein sequence ID" value="EJK58761.1"/>
    <property type="molecule type" value="Genomic_DNA"/>
</dbReference>
<comment type="caution">
    <text evidence="2">The sequence shown here is derived from an EMBL/GenBank/DDBJ whole genome shotgun (WGS) entry which is preliminary data.</text>
</comment>
<feature type="region of interest" description="Disordered" evidence="1">
    <location>
        <begin position="112"/>
        <end position="159"/>
    </location>
</feature>
<keyword evidence="3" id="KW-1185">Reference proteome</keyword>
<protein>
    <submittedName>
        <fullName evidence="2">Uncharacterized protein</fullName>
    </submittedName>
</protein>
<accession>K0SCV4</accession>
<evidence type="ECO:0000256" key="1">
    <source>
        <dbReference type="SAM" id="MobiDB-lite"/>
    </source>
</evidence>
<dbReference type="AlphaFoldDB" id="K0SCV4"/>
<dbReference type="Proteomes" id="UP000266841">
    <property type="component" value="Unassembled WGS sequence"/>
</dbReference>
<evidence type="ECO:0000313" key="2">
    <source>
        <dbReference type="EMBL" id="EJK58761.1"/>
    </source>
</evidence>
<organism evidence="2 3">
    <name type="scientific">Thalassiosira oceanica</name>
    <name type="common">Marine diatom</name>
    <dbReference type="NCBI Taxonomy" id="159749"/>
    <lineage>
        <taxon>Eukaryota</taxon>
        <taxon>Sar</taxon>
        <taxon>Stramenopiles</taxon>
        <taxon>Ochrophyta</taxon>
        <taxon>Bacillariophyta</taxon>
        <taxon>Coscinodiscophyceae</taxon>
        <taxon>Thalassiosirophycidae</taxon>
        <taxon>Thalassiosirales</taxon>
        <taxon>Thalassiosiraceae</taxon>
        <taxon>Thalassiosira</taxon>
    </lineage>
</organism>
<dbReference type="OrthoDB" id="56154at2759"/>
<feature type="region of interest" description="Disordered" evidence="1">
    <location>
        <begin position="1"/>
        <end position="39"/>
    </location>
</feature>
<reference evidence="2 3" key="1">
    <citation type="journal article" date="2012" name="Genome Biol.">
        <title>Genome and low-iron response of an oceanic diatom adapted to chronic iron limitation.</title>
        <authorList>
            <person name="Lommer M."/>
            <person name="Specht M."/>
            <person name="Roy A.S."/>
            <person name="Kraemer L."/>
            <person name="Andreson R."/>
            <person name="Gutowska M.A."/>
            <person name="Wolf J."/>
            <person name="Bergner S.V."/>
            <person name="Schilhabel M.B."/>
            <person name="Klostermeier U.C."/>
            <person name="Beiko R.G."/>
            <person name="Rosenstiel P."/>
            <person name="Hippler M."/>
            <person name="Laroche J."/>
        </authorList>
    </citation>
    <scope>NUCLEOTIDE SEQUENCE [LARGE SCALE GENOMIC DNA]</scope>
    <source>
        <strain evidence="2 3">CCMP1005</strain>
    </source>
</reference>
<name>K0SCV4_THAOC</name>
<evidence type="ECO:0000313" key="3">
    <source>
        <dbReference type="Proteomes" id="UP000266841"/>
    </source>
</evidence>
<sequence length="159" mass="16313">MVQLELDLQQPRPPVSGLARTGQGPGSSTLHHGPADSVPPAVQARASLMAGSGGGPEEAIDVFCALLEEAIERASRARAVGNEGDGPPGDGLDAALAEYEYGNALFRAVVRREEDGGGEENADSWKPAADPAEDGGGKKAGSRRRRDGGAGEQEGQDGR</sequence>
<gene>
    <name evidence="2" type="ORF">THAOC_21088</name>
</gene>
<proteinExistence type="predicted"/>